<proteinExistence type="predicted"/>
<evidence type="ECO:0000313" key="3">
    <source>
        <dbReference type="Proteomes" id="UP001500124"/>
    </source>
</evidence>
<dbReference type="EMBL" id="BAABKC010000094">
    <property type="protein sequence ID" value="GAA5071795.1"/>
    <property type="molecule type" value="Genomic_DNA"/>
</dbReference>
<sequence length="119" mass="12064">MVPLPAASRPSAQHKPSPPPLQSYDADGARNVHRGAEETRRRAEACVTSPYEVAAGGQARGSTACGTRAPAGEFLQLDGGARRSSAGGVRAGPVPFLGLGARGTGKNVKNWTRGSGSAA</sequence>
<evidence type="ECO:0000256" key="1">
    <source>
        <dbReference type="SAM" id="MobiDB-lite"/>
    </source>
</evidence>
<organism evidence="2 3">
    <name type="scientific">Streptomyces similanensis</name>
    <dbReference type="NCBI Taxonomy" id="1274988"/>
    <lineage>
        <taxon>Bacteria</taxon>
        <taxon>Bacillati</taxon>
        <taxon>Actinomycetota</taxon>
        <taxon>Actinomycetes</taxon>
        <taxon>Kitasatosporales</taxon>
        <taxon>Streptomycetaceae</taxon>
        <taxon>Streptomyces</taxon>
    </lineage>
</organism>
<name>A0ABP9L9M6_9ACTN</name>
<protein>
    <submittedName>
        <fullName evidence="2">Uncharacterized protein</fullName>
    </submittedName>
</protein>
<dbReference type="Proteomes" id="UP001500124">
    <property type="component" value="Unassembled WGS sequence"/>
</dbReference>
<accession>A0ABP9L9M6</accession>
<feature type="compositionally biased region" description="Basic and acidic residues" evidence="1">
    <location>
        <begin position="27"/>
        <end position="43"/>
    </location>
</feature>
<evidence type="ECO:0000313" key="2">
    <source>
        <dbReference type="EMBL" id="GAA5071795.1"/>
    </source>
</evidence>
<comment type="caution">
    <text evidence="2">The sequence shown here is derived from an EMBL/GenBank/DDBJ whole genome shotgun (WGS) entry which is preliminary data.</text>
</comment>
<feature type="region of interest" description="Disordered" evidence="1">
    <location>
        <begin position="1"/>
        <end position="43"/>
    </location>
</feature>
<reference evidence="3" key="1">
    <citation type="journal article" date="2019" name="Int. J. Syst. Evol. Microbiol.">
        <title>The Global Catalogue of Microorganisms (GCM) 10K type strain sequencing project: providing services to taxonomists for standard genome sequencing and annotation.</title>
        <authorList>
            <consortium name="The Broad Institute Genomics Platform"/>
            <consortium name="The Broad Institute Genome Sequencing Center for Infectious Disease"/>
            <person name="Wu L."/>
            <person name="Ma J."/>
        </authorList>
    </citation>
    <scope>NUCLEOTIDE SEQUENCE [LARGE SCALE GENOMIC DNA]</scope>
    <source>
        <strain evidence="3">JCM 18410</strain>
    </source>
</reference>
<keyword evidence="3" id="KW-1185">Reference proteome</keyword>
<gene>
    <name evidence="2" type="ORF">GCM10023336_57920</name>
</gene>